<name>W8AVL2_CERCA</name>
<reference evidence="1" key="2">
    <citation type="journal article" date="2014" name="BMC Genomics">
        <title>A genomic perspective to assessing quality of mass-reared SIT flies used in Mediterranean fruit fly (Ceratitis capitata) eradication in California.</title>
        <authorList>
            <person name="Calla B."/>
            <person name="Hall B."/>
            <person name="Hou S."/>
            <person name="Geib S.M."/>
        </authorList>
    </citation>
    <scope>NUCLEOTIDE SEQUENCE</scope>
</reference>
<organism evidence="1">
    <name type="scientific">Ceratitis capitata</name>
    <name type="common">Mediterranean fruit fly</name>
    <name type="synonym">Tephritis capitata</name>
    <dbReference type="NCBI Taxonomy" id="7213"/>
    <lineage>
        <taxon>Eukaryota</taxon>
        <taxon>Metazoa</taxon>
        <taxon>Ecdysozoa</taxon>
        <taxon>Arthropoda</taxon>
        <taxon>Hexapoda</taxon>
        <taxon>Insecta</taxon>
        <taxon>Pterygota</taxon>
        <taxon>Neoptera</taxon>
        <taxon>Endopterygota</taxon>
        <taxon>Diptera</taxon>
        <taxon>Brachycera</taxon>
        <taxon>Muscomorpha</taxon>
        <taxon>Tephritoidea</taxon>
        <taxon>Tephritidae</taxon>
        <taxon>Ceratitis</taxon>
        <taxon>Ceratitis</taxon>
    </lineage>
</organism>
<accession>W8AVL2</accession>
<reference evidence="1" key="1">
    <citation type="submission" date="2013-07" db="EMBL/GenBank/DDBJ databases">
        <authorList>
            <person name="Geib S."/>
        </authorList>
    </citation>
    <scope>NUCLEOTIDE SEQUENCE</scope>
</reference>
<proteinExistence type="evidence at transcript level"/>
<protein>
    <submittedName>
        <fullName evidence="1">Uncharacterized protein</fullName>
    </submittedName>
</protein>
<dbReference type="EMBL" id="GAMC01021739">
    <property type="protein sequence ID" value="JAB84816.1"/>
    <property type="molecule type" value="mRNA"/>
</dbReference>
<feature type="non-terminal residue" evidence="1">
    <location>
        <position position="116"/>
    </location>
</feature>
<sequence>MMMLQQMRALAYTYCTTNVATKTKFANNAPQFWLKYAQAAENSGNIMLATNLKKKHSSEATSERTRLEVRNYNRKNKLATTTTTTIAVMFNTHIFLSAIDAYATNGKSKTFQRQQT</sequence>
<dbReference type="AlphaFoldDB" id="W8AVL2"/>
<evidence type="ECO:0000313" key="1">
    <source>
        <dbReference type="EMBL" id="JAB84816.1"/>
    </source>
</evidence>